<evidence type="ECO:0000313" key="1">
    <source>
        <dbReference type="EMBL" id="KID56849.1"/>
    </source>
</evidence>
<dbReference type="RefSeq" id="WP_039609913.1">
    <property type="nucleotide sequence ID" value="NZ_JWIC01000006.1"/>
</dbReference>
<comment type="caution">
    <text evidence="1">The sequence shown here is derived from an EMBL/GenBank/DDBJ whole genome shotgun (WGS) entry which is preliminary data.</text>
</comment>
<evidence type="ECO:0000313" key="2">
    <source>
        <dbReference type="Proteomes" id="UP000031327"/>
    </source>
</evidence>
<dbReference type="AlphaFoldDB" id="A0A0C1MIK9"/>
<protein>
    <recommendedName>
        <fullName evidence="3">Phage protein</fullName>
    </recommendedName>
</protein>
<dbReference type="OrthoDB" id="6299531at2"/>
<gene>
    <name evidence="1" type="ORF">JF50_13205</name>
</gene>
<accession>A0A0C1MIK9</accession>
<organism evidence="1 2">
    <name type="scientific">Pseudoalteromonas luteoviolacea</name>
    <dbReference type="NCBI Taxonomy" id="43657"/>
    <lineage>
        <taxon>Bacteria</taxon>
        <taxon>Pseudomonadati</taxon>
        <taxon>Pseudomonadota</taxon>
        <taxon>Gammaproteobacteria</taxon>
        <taxon>Alteromonadales</taxon>
        <taxon>Pseudoalteromonadaceae</taxon>
        <taxon>Pseudoalteromonas</taxon>
    </lineage>
</organism>
<dbReference type="EMBL" id="JWIC01000006">
    <property type="protein sequence ID" value="KID56849.1"/>
    <property type="molecule type" value="Genomic_DNA"/>
</dbReference>
<proteinExistence type="predicted"/>
<name>A0A0C1MIK9_9GAMM</name>
<dbReference type="Proteomes" id="UP000031327">
    <property type="component" value="Unassembled WGS sequence"/>
</dbReference>
<reference evidence="1 2" key="1">
    <citation type="submission" date="2014-12" db="EMBL/GenBank/DDBJ databases">
        <title>Draft Genome Sequence of Pseudoalteromonas luteoviolacea HI1.</title>
        <authorList>
            <person name="Asahina A.Y."/>
            <person name="Hadfield M.G."/>
        </authorList>
    </citation>
    <scope>NUCLEOTIDE SEQUENCE [LARGE SCALE GENOMIC DNA]</scope>
    <source>
        <strain evidence="1 2">HI1</strain>
    </source>
</reference>
<evidence type="ECO:0008006" key="3">
    <source>
        <dbReference type="Google" id="ProtNLM"/>
    </source>
</evidence>
<sequence>MKLKKLEQLKDATIHAPLHFEYGGVEFKFNAHIKLVPDSDIEKLTDPHSTTDKVIVEQLLVGWDDFVDEGKSIPFSKDVLHEMLEFGGITGRLSAECINAQYRVQEKN</sequence>